<keyword evidence="1" id="KW-0732">Signal</keyword>
<dbReference type="InterPro" id="IPR008979">
    <property type="entry name" value="Galactose-bd-like_sf"/>
</dbReference>
<dbReference type="AlphaFoldDB" id="A0A1Q2MHF8"/>
<dbReference type="InterPro" id="IPR013424">
    <property type="entry name" value="Ice-binding_C"/>
</dbReference>
<reference evidence="4" key="1">
    <citation type="submission" date="2017-02" db="EMBL/GenBank/DDBJ databases">
        <title>Comparative genomics and description of representatives of a novel lineage of planctomycetes thriving in anoxic sediments.</title>
        <authorList>
            <person name="Spring S."/>
            <person name="Bunk B."/>
            <person name="Sproer C."/>
        </authorList>
    </citation>
    <scope>NUCLEOTIDE SEQUENCE [LARGE SCALE GENOMIC DNA]</scope>
    <source>
        <strain evidence="4">SM-Chi-D1</strain>
    </source>
</reference>
<feature type="signal peptide" evidence="1">
    <location>
        <begin position="1"/>
        <end position="29"/>
    </location>
</feature>
<evidence type="ECO:0000256" key="1">
    <source>
        <dbReference type="SAM" id="SignalP"/>
    </source>
</evidence>
<evidence type="ECO:0000313" key="4">
    <source>
        <dbReference type="Proteomes" id="UP000188181"/>
    </source>
</evidence>
<dbReference type="SUPFAM" id="SSF49785">
    <property type="entry name" value="Galactose-binding domain-like"/>
    <property type="match status" value="1"/>
</dbReference>
<dbReference type="OrthoDB" id="10008108at2"/>
<evidence type="ECO:0000313" key="3">
    <source>
        <dbReference type="EMBL" id="AQQ71968.1"/>
    </source>
</evidence>
<proteinExistence type="predicted"/>
<dbReference type="NCBIfam" id="TIGR02595">
    <property type="entry name" value="PEP_CTERM"/>
    <property type="match status" value="1"/>
</dbReference>
<dbReference type="EMBL" id="CP019646">
    <property type="protein sequence ID" value="AQQ71968.1"/>
    <property type="molecule type" value="Genomic_DNA"/>
</dbReference>
<dbReference type="STRING" id="1851148.SMSP2_02347"/>
<sequence precursor="true">MKNCEMLKEVCGWLCVLTLVLTFGVQANAAVIDPAEVSYTLDPSYPPYSGRPDDSGDDLANGYINGVVDALDLDNADWVEFIDGGAGITFDLGGVYDLESVKVGVFLAPGWGLPSPGSMDISYSLDNVSYTTPVNLTGFQADPAPYAAVTAINEFSIAGNTAQYVKVFLHPQAAGNWFQIGEFEFAQVPEPASMLLLGTGLLAIRRRK</sequence>
<dbReference type="Proteomes" id="UP000188181">
    <property type="component" value="Chromosome"/>
</dbReference>
<feature type="chain" id="PRO_5012772169" description="Ice-binding protein C-terminal domain-containing protein" evidence="1">
    <location>
        <begin position="30"/>
        <end position="208"/>
    </location>
</feature>
<keyword evidence="4" id="KW-1185">Reference proteome</keyword>
<dbReference type="Pfam" id="PF07589">
    <property type="entry name" value="PEP-CTERM"/>
    <property type="match status" value="1"/>
</dbReference>
<protein>
    <recommendedName>
        <fullName evidence="2">Ice-binding protein C-terminal domain-containing protein</fullName>
    </recommendedName>
</protein>
<dbReference type="RefSeq" id="WP_146684208.1">
    <property type="nucleotide sequence ID" value="NZ_CP019646.1"/>
</dbReference>
<organism evidence="3 4">
    <name type="scientific">Limihaloglobus sulfuriphilus</name>
    <dbReference type="NCBI Taxonomy" id="1851148"/>
    <lineage>
        <taxon>Bacteria</taxon>
        <taxon>Pseudomonadati</taxon>
        <taxon>Planctomycetota</taxon>
        <taxon>Phycisphaerae</taxon>
        <taxon>Sedimentisphaerales</taxon>
        <taxon>Sedimentisphaeraceae</taxon>
        <taxon>Limihaloglobus</taxon>
    </lineage>
</organism>
<name>A0A1Q2MHF8_9BACT</name>
<gene>
    <name evidence="3" type="ORF">SMSP2_02347</name>
</gene>
<dbReference type="KEGG" id="pbas:SMSP2_02347"/>
<evidence type="ECO:0000259" key="2">
    <source>
        <dbReference type="Pfam" id="PF07589"/>
    </source>
</evidence>
<feature type="domain" description="Ice-binding protein C-terminal" evidence="2">
    <location>
        <begin position="187"/>
        <end position="207"/>
    </location>
</feature>
<accession>A0A1Q2MHF8</accession>
<dbReference type="Gene3D" id="2.60.120.260">
    <property type="entry name" value="Galactose-binding domain-like"/>
    <property type="match status" value="1"/>
</dbReference>